<accession>A0A158H0B7</accession>
<proteinExistence type="predicted"/>
<evidence type="ECO:0000313" key="2">
    <source>
        <dbReference type="Proteomes" id="UP000054893"/>
    </source>
</evidence>
<dbReference type="OrthoDB" id="571745at2"/>
<dbReference type="AlphaFoldDB" id="A0A158H0B7"/>
<name>A0A158H0B7_CABSO</name>
<evidence type="ECO:0008006" key="3">
    <source>
        <dbReference type="Google" id="ProtNLM"/>
    </source>
</evidence>
<dbReference type="Proteomes" id="UP000054893">
    <property type="component" value="Unassembled WGS sequence"/>
</dbReference>
<dbReference type="RefSeq" id="WP_060856979.1">
    <property type="nucleotide sequence ID" value="NZ_FCOC02000012.1"/>
</dbReference>
<reference evidence="1 2" key="1">
    <citation type="submission" date="2016-01" db="EMBL/GenBank/DDBJ databases">
        <authorList>
            <person name="Oliw E.H."/>
        </authorList>
    </citation>
    <scope>NUCLEOTIDE SEQUENCE [LARGE SCALE GENOMIC DNA]</scope>
    <source>
        <strain evidence="1">LMG 22029</strain>
    </source>
</reference>
<evidence type="ECO:0000313" key="1">
    <source>
        <dbReference type="EMBL" id="SAL37583.1"/>
    </source>
</evidence>
<protein>
    <recommendedName>
        <fullName evidence="3">Endonuclease</fullName>
    </recommendedName>
</protein>
<gene>
    <name evidence="1" type="ORF">AWB64_03866</name>
</gene>
<sequence>MPKSKAETSEVTTSTVNRYSVIIEEVFKDHYAAGIYEFEFERDELLAKAKKLEIKTPRNIGDLIYSFRYRQALPKFIIDAADDGLEWIIRGVGGAKYQFKQVRLNRIVPRDDLVTIKLPDSTPEIIAAYALSDEQALLAKVRYNRLVDVFLGITAYSLQNHLRTTVKGVGQIEIDEVYVGLDSNGRQYVVPVQAKGGNDKHGVVQTEQDIACCQEKFGALICRPVSAQFMSNGRIAMFELTVQDNEMRVVGEKHYQLVPAKNISREDLENYGVWGG</sequence>
<dbReference type="EMBL" id="FCOC02000012">
    <property type="protein sequence ID" value="SAL37583.1"/>
    <property type="molecule type" value="Genomic_DNA"/>
</dbReference>
<organism evidence="1 2">
    <name type="scientific">Caballeronia sordidicola</name>
    <name type="common">Burkholderia sordidicola</name>
    <dbReference type="NCBI Taxonomy" id="196367"/>
    <lineage>
        <taxon>Bacteria</taxon>
        <taxon>Pseudomonadati</taxon>
        <taxon>Pseudomonadota</taxon>
        <taxon>Betaproteobacteria</taxon>
        <taxon>Burkholderiales</taxon>
        <taxon>Burkholderiaceae</taxon>
        <taxon>Caballeronia</taxon>
    </lineage>
</organism>